<protein>
    <submittedName>
        <fullName evidence="2">Uncharacterized protein</fullName>
    </submittedName>
</protein>
<feature type="region of interest" description="Disordered" evidence="1">
    <location>
        <begin position="1"/>
        <end position="253"/>
    </location>
</feature>
<dbReference type="Proteomes" id="UP000078512">
    <property type="component" value="Unassembled WGS sequence"/>
</dbReference>
<feature type="non-terminal residue" evidence="2">
    <location>
        <position position="519"/>
    </location>
</feature>
<feature type="compositionally biased region" description="Low complexity" evidence="1">
    <location>
        <begin position="120"/>
        <end position="131"/>
    </location>
</feature>
<feature type="region of interest" description="Disordered" evidence="1">
    <location>
        <begin position="287"/>
        <end position="313"/>
    </location>
</feature>
<feature type="compositionally biased region" description="Low complexity" evidence="1">
    <location>
        <begin position="290"/>
        <end position="311"/>
    </location>
</feature>
<evidence type="ECO:0000256" key="1">
    <source>
        <dbReference type="SAM" id="MobiDB-lite"/>
    </source>
</evidence>
<feature type="compositionally biased region" description="Low complexity" evidence="1">
    <location>
        <begin position="36"/>
        <end position="48"/>
    </location>
</feature>
<feature type="compositionally biased region" description="Low complexity" evidence="1">
    <location>
        <begin position="217"/>
        <end position="240"/>
    </location>
</feature>
<feature type="compositionally biased region" description="Low complexity" evidence="1">
    <location>
        <begin position="76"/>
        <end position="92"/>
    </location>
</feature>
<sequence length="519" mass="55860">MSSKRSFQQIQQHQQQQEEPWLRYPSSLSTAKDFSRSGNTSSTSPSTSNIRQKHFSMGAFGDFQLRSITPSPTPPQQQQKQQQQQPSQQPSSITFIPEIKHRRSLARLSEPSASLQYGIGSDSYGYSSYRSSRSRRRDPPPKPLSEELSMALQNSEDNFSTPDTPPGLLSSPADISTPSSAASSSSTSTTHFPLFKPSTPSSQSSGKLRPSPLSLYNNPQQNGSNSNSSSSSLKTGSPTSAVSRDSTTATDIATSPRAAAAAAAAATTLGFASPLAPRSTLPLHSGPLVSMSSATSTSGSSYGSNNSSPTTMTAPCSSLCHAQSGLVSSQQQQHHPNCLRKQSTASQQIHHPACQHHTNFPEDDLMAHGPKPGRVTKNVRRFGFPQFRPQLDESDPGTFDPSRRDKSSTTMKTTSTSTTGYGMRRGHHHEDDDDDLGVYALEPPKKRQRSTATMLLDAAFETVIFTGAVALSAYQLITGKGKVPDHSNQPSITSGDEDGVQAENVKTLEDDPMEEKLSL</sequence>
<keyword evidence="3" id="KW-1185">Reference proteome</keyword>
<feature type="region of interest" description="Disordered" evidence="1">
    <location>
        <begin position="481"/>
        <end position="519"/>
    </location>
</feature>
<organism evidence="2 3">
    <name type="scientific">Linnemannia elongata AG-77</name>
    <dbReference type="NCBI Taxonomy" id="1314771"/>
    <lineage>
        <taxon>Eukaryota</taxon>
        <taxon>Fungi</taxon>
        <taxon>Fungi incertae sedis</taxon>
        <taxon>Mucoromycota</taxon>
        <taxon>Mortierellomycotina</taxon>
        <taxon>Mortierellomycetes</taxon>
        <taxon>Mortierellales</taxon>
        <taxon>Mortierellaceae</taxon>
        <taxon>Linnemannia</taxon>
    </lineage>
</organism>
<feature type="compositionally biased region" description="Polar residues" evidence="1">
    <location>
        <begin position="151"/>
        <end position="162"/>
    </location>
</feature>
<gene>
    <name evidence="2" type="ORF">K457DRAFT_12914</name>
</gene>
<feature type="region of interest" description="Disordered" evidence="1">
    <location>
        <begin position="387"/>
        <end position="436"/>
    </location>
</feature>
<feature type="compositionally biased region" description="Polar residues" evidence="1">
    <location>
        <begin position="241"/>
        <end position="253"/>
    </location>
</feature>
<feature type="compositionally biased region" description="Basic and acidic residues" evidence="1">
    <location>
        <begin position="506"/>
        <end position="519"/>
    </location>
</feature>
<evidence type="ECO:0000313" key="3">
    <source>
        <dbReference type="Proteomes" id="UP000078512"/>
    </source>
</evidence>
<feature type="compositionally biased region" description="Low complexity" evidence="1">
    <location>
        <begin position="8"/>
        <end position="17"/>
    </location>
</feature>
<feature type="compositionally biased region" description="Low complexity" evidence="1">
    <location>
        <begin position="170"/>
        <end position="190"/>
    </location>
</feature>
<feature type="compositionally biased region" description="Low complexity" evidence="1">
    <location>
        <begin position="408"/>
        <end position="419"/>
    </location>
</feature>
<dbReference type="OrthoDB" id="2447952at2759"/>
<evidence type="ECO:0000313" key="2">
    <source>
        <dbReference type="EMBL" id="OAQ35690.1"/>
    </source>
</evidence>
<name>A0A197KDW1_9FUNG</name>
<dbReference type="EMBL" id="KV442013">
    <property type="protein sequence ID" value="OAQ35690.1"/>
    <property type="molecule type" value="Genomic_DNA"/>
</dbReference>
<accession>A0A197KDW1</accession>
<proteinExistence type="predicted"/>
<dbReference type="AlphaFoldDB" id="A0A197KDW1"/>
<reference evidence="2 3" key="1">
    <citation type="submission" date="2016-05" db="EMBL/GenBank/DDBJ databases">
        <title>Genome sequencing reveals origins of a unique bacterial endosymbiosis in the earliest lineages of terrestrial Fungi.</title>
        <authorList>
            <consortium name="DOE Joint Genome Institute"/>
            <person name="Uehling J."/>
            <person name="Gryganskyi A."/>
            <person name="Hameed K."/>
            <person name="Tschaplinski T."/>
            <person name="Misztal P."/>
            <person name="Wu S."/>
            <person name="Desiro A."/>
            <person name="Vande Pol N."/>
            <person name="Du Z.-Y."/>
            <person name="Zienkiewicz A."/>
            <person name="Zienkiewicz K."/>
            <person name="Morin E."/>
            <person name="Tisserant E."/>
            <person name="Splivallo R."/>
            <person name="Hainaut M."/>
            <person name="Henrissat B."/>
            <person name="Ohm R."/>
            <person name="Kuo A."/>
            <person name="Yan J."/>
            <person name="Lipzen A."/>
            <person name="Nolan M."/>
            <person name="Labutti K."/>
            <person name="Barry K."/>
            <person name="Goldstein A."/>
            <person name="Labbe J."/>
            <person name="Schadt C."/>
            <person name="Tuskan G."/>
            <person name="Grigoriev I."/>
            <person name="Martin F."/>
            <person name="Vilgalys R."/>
            <person name="Bonito G."/>
        </authorList>
    </citation>
    <scope>NUCLEOTIDE SEQUENCE [LARGE SCALE GENOMIC DNA]</scope>
    <source>
        <strain evidence="2 3">AG-77</strain>
    </source>
</reference>